<gene>
    <name evidence="2" type="ORF">HanXRQr2_Chr03g0111661</name>
</gene>
<sequence>MIISLTPNELGGGLGKEAGQTNQERRKSTIRMQEINIGWICTSLSLSGY</sequence>
<comment type="caution">
    <text evidence="2">The sequence shown here is derived from an EMBL/GenBank/DDBJ whole genome shotgun (WGS) entry which is preliminary data.</text>
</comment>
<reference evidence="2" key="2">
    <citation type="submission" date="2020-06" db="EMBL/GenBank/DDBJ databases">
        <title>Helianthus annuus Genome sequencing and assembly Release 2.</title>
        <authorList>
            <person name="Gouzy J."/>
            <person name="Langlade N."/>
            <person name="Munos S."/>
        </authorList>
    </citation>
    <scope>NUCLEOTIDE SEQUENCE</scope>
    <source>
        <tissue evidence="2">Leaves</tissue>
    </source>
</reference>
<reference evidence="2" key="1">
    <citation type="journal article" date="2017" name="Nature">
        <title>The sunflower genome provides insights into oil metabolism, flowering and Asterid evolution.</title>
        <authorList>
            <person name="Badouin H."/>
            <person name="Gouzy J."/>
            <person name="Grassa C.J."/>
            <person name="Murat F."/>
            <person name="Staton S.E."/>
            <person name="Cottret L."/>
            <person name="Lelandais-Briere C."/>
            <person name="Owens G.L."/>
            <person name="Carrere S."/>
            <person name="Mayjonade B."/>
            <person name="Legrand L."/>
            <person name="Gill N."/>
            <person name="Kane N.C."/>
            <person name="Bowers J.E."/>
            <person name="Hubner S."/>
            <person name="Bellec A."/>
            <person name="Berard A."/>
            <person name="Berges H."/>
            <person name="Blanchet N."/>
            <person name="Boniface M.C."/>
            <person name="Brunel D."/>
            <person name="Catrice O."/>
            <person name="Chaidir N."/>
            <person name="Claudel C."/>
            <person name="Donnadieu C."/>
            <person name="Faraut T."/>
            <person name="Fievet G."/>
            <person name="Helmstetter N."/>
            <person name="King M."/>
            <person name="Knapp S.J."/>
            <person name="Lai Z."/>
            <person name="Le Paslier M.C."/>
            <person name="Lippi Y."/>
            <person name="Lorenzon L."/>
            <person name="Mandel J.R."/>
            <person name="Marage G."/>
            <person name="Marchand G."/>
            <person name="Marquand E."/>
            <person name="Bret-Mestries E."/>
            <person name="Morien E."/>
            <person name="Nambeesan S."/>
            <person name="Nguyen T."/>
            <person name="Pegot-Espagnet P."/>
            <person name="Pouilly N."/>
            <person name="Raftis F."/>
            <person name="Sallet E."/>
            <person name="Schiex T."/>
            <person name="Thomas J."/>
            <person name="Vandecasteele C."/>
            <person name="Vares D."/>
            <person name="Vear F."/>
            <person name="Vautrin S."/>
            <person name="Crespi M."/>
            <person name="Mangin B."/>
            <person name="Burke J.M."/>
            <person name="Salse J."/>
            <person name="Munos S."/>
            <person name="Vincourt P."/>
            <person name="Rieseberg L.H."/>
            <person name="Langlade N.B."/>
        </authorList>
    </citation>
    <scope>NUCLEOTIDE SEQUENCE</scope>
    <source>
        <tissue evidence="2">Leaves</tissue>
    </source>
</reference>
<evidence type="ECO:0000313" key="3">
    <source>
        <dbReference type="Proteomes" id="UP000215914"/>
    </source>
</evidence>
<evidence type="ECO:0000313" key="2">
    <source>
        <dbReference type="EMBL" id="KAF5814493.1"/>
    </source>
</evidence>
<dbReference type="EMBL" id="MNCJ02000318">
    <property type="protein sequence ID" value="KAF5814493.1"/>
    <property type="molecule type" value="Genomic_DNA"/>
</dbReference>
<protein>
    <submittedName>
        <fullName evidence="2">Uncharacterized protein</fullName>
    </submittedName>
</protein>
<proteinExistence type="predicted"/>
<feature type="region of interest" description="Disordered" evidence="1">
    <location>
        <begin position="1"/>
        <end position="26"/>
    </location>
</feature>
<organism evidence="2 3">
    <name type="scientific">Helianthus annuus</name>
    <name type="common">Common sunflower</name>
    <dbReference type="NCBI Taxonomy" id="4232"/>
    <lineage>
        <taxon>Eukaryota</taxon>
        <taxon>Viridiplantae</taxon>
        <taxon>Streptophyta</taxon>
        <taxon>Embryophyta</taxon>
        <taxon>Tracheophyta</taxon>
        <taxon>Spermatophyta</taxon>
        <taxon>Magnoliopsida</taxon>
        <taxon>eudicotyledons</taxon>
        <taxon>Gunneridae</taxon>
        <taxon>Pentapetalae</taxon>
        <taxon>asterids</taxon>
        <taxon>campanulids</taxon>
        <taxon>Asterales</taxon>
        <taxon>Asteraceae</taxon>
        <taxon>Asteroideae</taxon>
        <taxon>Heliantheae alliance</taxon>
        <taxon>Heliantheae</taxon>
        <taxon>Helianthus</taxon>
    </lineage>
</organism>
<dbReference type="Proteomes" id="UP000215914">
    <property type="component" value="Unassembled WGS sequence"/>
</dbReference>
<name>A0A9K3NX06_HELAN</name>
<accession>A0A9K3NX06</accession>
<evidence type="ECO:0000256" key="1">
    <source>
        <dbReference type="SAM" id="MobiDB-lite"/>
    </source>
</evidence>
<dbReference type="AlphaFoldDB" id="A0A9K3NX06"/>
<dbReference type="Gramene" id="mRNA:HanXRQr2_Chr03g0111661">
    <property type="protein sequence ID" value="mRNA:HanXRQr2_Chr03g0111661"/>
    <property type="gene ID" value="HanXRQr2_Chr03g0111661"/>
</dbReference>
<keyword evidence="3" id="KW-1185">Reference proteome</keyword>